<dbReference type="EMBL" id="BOML01000056">
    <property type="protein sequence ID" value="GIE05496.1"/>
    <property type="molecule type" value="Genomic_DNA"/>
</dbReference>
<organism evidence="2 3">
    <name type="scientific">Paractinoplanes durhamensis</name>
    <dbReference type="NCBI Taxonomy" id="113563"/>
    <lineage>
        <taxon>Bacteria</taxon>
        <taxon>Bacillati</taxon>
        <taxon>Actinomycetota</taxon>
        <taxon>Actinomycetes</taxon>
        <taxon>Micromonosporales</taxon>
        <taxon>Micromonosporaceae</taxon>
        <taxon>Paractinoplanes</taxon>
    </lineage>
</organism>
<comment type="caution">
    <text evidence="2">The sequence shown here is derived from an EMBL/GenBank/DDBJ whole genome shotgun (WGS) entry which is preliminary data.</text>
</comment>
<accession>A0ABQ3Z6U8</accession>
<sequence length="82" mass="8451">MHIKILGPGCANCHALERRTREAVADLGLTAEISAVTDYPTIAGYGVMSTPALVIDEQVVAAGHVPTKAQITGLLTAANTGH</sequence>
<dbReference type="SUPFAM" id="SSF52833">
    <property type="entry name" value="Thioredoxin-like"/>
    <property type="match status" value="1"/>
</dbReference>
<dbReference type="Proteomes" id="UP000637628">
    <property type="component" value="Unassembled WGS sequence"/>
</dbReference>
<gene>
    <name evidence="2" type="ORF">Adu01nite_68460</name>
</gene>
<dbReference type="InterPro" id="IPR012336">
    <property type="entry name" value="Thioredoxin-like_fold"/>
</dbReference>
<evidence type="ECO:0000313" key="3">
    <source>
        <dbReference type="Proteomes" id="UP000637628"/>
    </source>
</evidence>
<dbReference type="PANTHER" id="PTHR36450">
    <property type="entry name" value="THIOREDOXIN"/>
    <property type="match status" value="1"/>
</dbReference>
<dbReference type="PANTHER" id="PTHR36450:SF1">
    <property type="entry name" value="THIOREDOXIN"/>
    <property type="match status" value="1"/>
</dbReference>
<dbReference type="Pfam" id="PF13192">
    <property type="entry name" value="Thioredoxin_3"/>
    <property type="match status" value="1"/>
</dbReference>
<dbReference type="NCBIfam" id="TIGR00412">
    <property type="entry name" value="redox_disulf_2"/>
    <property type="match status" value="1"/>
</dbReference>
<dbReference type="InterPro" id="IPR036249">
    <property type="entry name" value="Thioredoxin-like_sf"/>
</dbReference>
<proteinExistence type="predicted"/>
<dbReference type="InterPro" id="IPR005243">
    <property type="entry name" value="THIRX-like_proc"/>
</dbReference>
<keyword evidence="3" id="KW-1185">Reference proteome</keyword>
<protein>
    <submittedName>
        <fullName evidence="2">Redox-active disulfide protein 2</fullName>
    </submittedName>
</protein>
<dbReference type="RefSeq" id="WP_203733277.1">
    <property type="nucleotide sequence ID" value="NZ_BAAATX010000018.1"/>
</dbReference>
<feature type="domain" description="Thioredoxin-like fold" evidence="1">
    <location>
        <begin position="1"/>
        <end position="75"/>
    </location>
</feature>
<dbReference type="Gene3D" id="3.40.30.10">
    <property type="entry name" value="Glutaredoxin"/>
    <property type="match status" value="1"/>
</dbReference>
<evidence type="ECO:0000313" key="2">
    <source>
        <dbReference type="EMBL" id="GIE05496.1"/>
    </source>
</evidence>
<dbReference type="PIRSF" id="PIRSF037031">
    <property type="entry name" value="Redox_disulphide_2"/>
    <property type="match status" value="1"/>
</dbReference>
<name>A0ABQ3Z6U8_9ACTN</name>
<evidence type="ECO:0000259" key="1">
    <source>
        <dbReference type="Pfam" id="PF13192"/>
    </source>
</evidence>
<reference evidence="2 3" key="1">
    <citation type="submission" date="2021-01" db="EMBL/GenBank/DDBJ databases">
        <title>Whole genome shotgun sequence of Actinoplanes durhamensis NBRC 14914.</title>
        <authorList>
            <person name="Komaki H."/>
            <person name="Tamura T."/>
        </authorList>
    </citation>
    <scope>NUCLEOTIDE SEQUENCE [LARGE SCALE GENOMIC DNA]</scope>
    <source>
        <strain evidence="2 3">NBRC 14914</strain>
    </source>
</reference>